<sequence>MAKIVIVGVGDDGFDGLSESSRAVIREADWILGTTSALAAIGSAAGHARRVELDPDMTTALDQTRQALNEASRPVLVSQGDPLFYGIARFLCDRLGKERFEVIPHVSSMQLAFARLKESWEDAYLTSLAERPLEVVLERIRTAEKVGLFSSDRHPPAKVARALLDRGIDYFKASVCENLGSPDERITTAELADLVGLEFHPLNVMVLVRKPNRPDRRIPTRGMRLFGNPDEAFAQSLPKRELITQAEVRAIALALMDLRPESVVWDIGAGSGSVSIEAARLAPRGMVYAIEPEPTDLALIESNAEAFAVDNVRAIPGRAPEVLASLPTPDAIFVGGTGRQVESILREAWTRLAEGGRLVVNVATVDGLATAHTVLKQLAGGSVVEVRQVWIARGIDQLDRVRFEAANPTFVLSASKTGIIED</sequence>
<dbReference type="InterPro" id="IPR050714">
    <property type="entry name" value="Cobalamin_biosynth_MTase"/>
</dbReference>
<dbReference type="CDD" id="cd11644">
    <property type="entry name" value="Precorrin-6Y-MT"/>
    <property type="match status" value="1"/>
</dbReference>
<dbReference type="Gene3D" id="3.40.50.150">
    <property type="entry name" value="Vaccinia Virus protein VP39"/>
    <property type="match status" value="1"/>
</dbReference>
<keyword evidence="5" id="KW-0949">S-adenosyl-L-methionine</keyword>
<dbReference type="Pfam" id="PF00590">
    <property type="entry name" value="TP_methylase"/>
    <property type="match status" value="1"/>
</dbReference>
<dbReference type="PANTHER" id="PTHR43182">
    <property type="entry name" value="COBALT-PRECORRIN-6B C(15)-METHYLTRANSFERASE (DECARBOXYLATING)"/>
    <property type="match status" value="1"/>
</dbReference>
<keyword evidence="2" id="KW-0169">Cobalamin biosynthesis</keyword>
<dbReference type="eggNOG" id="COG2241">
    <property type="taxonomic scope" value="Bacteria"/>
</dbReference>
<dbReference type="GO" id="GO:0046025">
    <property type="term" value="F:precorrin-6Y C5,15-methyltransferase (decarboxylating) activity"/>
    <property type="evidence" value="ECO:0007669"/>
    <property type="project" value="UniProtKB-EC"/>
</dbReference>
<dbReference type="InterPro" id="IPR000878">
    <property type="entry name" value="4pyrrol_Mease"/>
</dbReference>
<dbReference type="PIRSF" id="PIRSF036428">
    <property type="entry name" value="CobL"/>
    <property type="match status" value="1"/>
</dbReference>
<comment type="pathway">
    <text evidence="1">Cofactor biosynthesis; adenosylcobalamin biosynthesis.</text>
</comment>
<gene>
    <name evidence="7" type="ordered locus">Isop_3631</name>
</gene>
<dbReference type="InterPro" id="IPR035996">
    <property type="entry name" value="4pyrrol_Methylase_sf"/>
</dbReference>
<organism evidence="7 8">
    <name type="scientific">Isosphaera pallida (strain ATCC 43644 / DSM 9630 / IS1B)</name>
    <dbReference type="NCBI Taxonomy" id="575540"/>
    <lineage>
        <taxon>Bacteria</taxon>
        <taxon>Pseudomonadati</taxon>
        <taxon>Planctomycetota</taxon>
        <taxon>Planctomycetia</taxon>
        <taxon>Isosphaerales</taxon>
        <taxon>Isosphaeraceae</taxon>
        <taxon>Isosphaera</taxon>
    </lineage>
</organism>
<dbReference type="InterPro" id="IPR012818">
    <property type="entry name" value="CbiE"/>
</dbReference>
<reference evidence="7 8" key="2">
    <citation type="journal article" date="2011" name="Stand. Genomic Sci.">
        <title>Complete genome sequence of Isosphaera pallida type strain (IS1B).</title>
        <authorList>
            <consortium name="US DOE Joint Genome Institute (JGI-PGF)"/>
            <person name="Goker M."/>
            <person name="Cleland D."/>
            <person name="Saunders E."/>
            <person name="Lapidus A."/>
            <person name="Nolan M."/>
            <person name="Lucas S."/>
            <person name="Hammon N."/>
            <person name="Deshpande S."/>
            <person name="Cheng J.F."/>
            <person name="Tapia R."/>
            <person name="Han C."/>
            <person name="Goodwin L."/>
            <person name="Pitluck S."/>
            <person name="Liolios K."/>
            <person name="Pagani I."/>
            <person name="Ivanova N."/>
            <person name="Mavromatis K."/>
            <person name="Pati A."/>
            <person name="Chen A."/>
            <person name="Palaniappan K."/>
            <person name="Land M."/>
            <person name="Hauser L."/>
            <person name="Chang Y.J."/>
            <person name="Jeffries C.D."/>
            <person name="Detter J.C."/>
            <person name="Beck B."/>
            <person name="Woyke T."/>
            <person name="Bristow J."/>
            <person name="Eisen J.A."/>
            <person name="Markowitz V."/>
            <person name="Hugenholtz P."/>
            <person name="Kyrpides N.C."/>
            <person name="Klenk H.P."/>
        </authorList>
    </citation>
    <scope>NUCLEOTIDE SEQUENCE [LARGE SCALE GENOMIC DNA]</scope>
    <source>
        <strain evidence="8">ATCC 43644 / DSM 9630 / IS1B</strain>
    </source>
</reference>
<keyword evidence="4 7" id="KW-0808">Transferase</keyword>
<keyword evidence="8" id="KW-1185">Reference proteome</keyword>
<dbReference type="Pfam" id="PF01135">
    <property type="entry name" value="PCMT"/>
    <property type="match status" value="1"/>
</dbReference>
<dbReference type="InParanoid" id="E8QYK5"/>
<dbReference type="GO" id="GO:0008276">
    <property type="term" value="F:protein methyltransferase activity"/>
    <property type="evidence" value="ECO:0007669"/>
    <property type="project" value="InterPro"/>
</dbReference>
<evidence type="ECO:0000313" key="8">
    <source>
        <dbReference type="Proteomes" id="UP000008631"/>
    </source>
</evidence>
<evidence type="ECO:0000259" key="6">
    <source>
        <dbReference type="Pfam" id="PF00590"/>
    </source>
</evidence>
<dbReference type="EC" id="2.1.1.132" evidence="7"/>
<dbReference type="RefSeq" id="WP_013566476.1">
    <property type="nucleotide sequence ID" value="NC_014962.1"/>
</dbReference>
<dbReference type="SUPFAM" id="SSF53790">
    <property type="entry name" value="Tetrapyrrole methylase"/>
    <property type="match status" value="1"/>
</dbReference>
<dbReference type="Gene3D" id="3.30.950.10">
    <property type="entry name" value="Methyltransferase, Cobalt-precorrin-4 Transmethylase, Domain 2"/>
    <property type="match status" value="1"/>
</dbReference>
<dbReference type="SUPFAM" id="SSF53335">
    <property type="entry name" value="S-adenosyl-L-methionine-dependent methyltransferases"/>
    <property type="match status" value="1"/>
</dbReference>
<evidence type="ECO:0000256" key="3">
    <source>
        <dbReference type="ARBA" id="ARBA00022603"/>
    </source>
</evidence>
<dbReference type="STRING" id="575540.Isop_3631"/>
<name>E8QYK5_ISOPI</name>
<dbReference type="CDD" id="cd02440">
    <property type="entry name" value="AdoMet_MTases"/>
    <property type="match status" value="1"/>
</dbReference>
<dbReference type="PANTHER" id="PTHR43182:SF1">
    <property type="entry name" value="COBALT-PRECORRIN-7 C(5)-METHYLTRANSFERASE"/>
    <property type="match status" value="1"/>
</dbReference>
<proteinExistence type="predicted"/>
<reference key="1">
    <citation type="submission" date="2010-11" db="EMBL/GenBank/DDBJ databases">
        <title>The complete sequence of chromosome of Isophaera pallida ATCC 43644.</title>
        <authorList>
            <consortium name="US DOE Joint Genome Institute (JGI-PGF)"/>
            <person name="Lucas S."/>
            <person name="Copeland A."/>
            <person name="Lapidus A."/>
            <person name="Bruce D."/>
            <person name="Goodwin L."/>
            <person name="Pitluck S."/>
            <person name="Kyrpides N."/>
            <person name="Mavromatis K."/>
            <person name="Pagani I."/>
            <person name="Ivanova N."/>
            <person name="Saunders E."/>
            <person name="Brettin T."/>
            <person name="Detter J.C."/>
            <person name="Han C."/>
            <person name="Tapia R."/>
            <person name="Land M."/>
            <person name="Hauser L."/>
            <person name="Markowitz V."/>
            <person name="Cheng J.-F."/>
            <person name="Hugenholtz P."/>
            <person name="Woyke T."/>
            <person name="Wu D."/>
            <person name="Eisen J.A."/>
        </authorList>
    </citation>
    <scope>NUCLEOTIDE SEQUENCE</scope>
    <source>
        <strain>ATCC 43644</strain>
    </source>
</reference>
<dbReference type="NCBIfam" id="TIGR02469">
    <property type="entry name" value="CbiT"/>
    <property type="match status" value="1"/>
</dbReference>
<evidence type="ECO:0000256" key="5">
    <source>
        <dbReference type="ARBA" id="ARBA00022691"/>
    </source>
</evidence>
<dbReference type="EMBL" id="CP002353">
    <property type="protein sequence ID" value="ADV64188.1"/>
    <property type="molecule type" value="Genomic_DNA"/>
</dbReference>
<dbReference type="AlphaFoldDB" id="E8QYK5"/>
<dbReference type="Gene3D" id="3.40.1010.10">
    <property type="entry name" value="Cobalt-precorrin-4 Transmethylase, Domain 1"/>
    <property type="match status" value="1"/>
</dbReference>
<dbReference type="InterPro" id="IPR014776">
    <property type="entry name" value="4pyrrole_Mease_sub2"/>
</dbReference>
<feature type="domain" description="Tetrapyrrole methylase" evidence="6">
    <location>
        <begin position="3"/>
        <end position="194"/>
    </location>
</feature>
<evidence type="ECO:0000256" key="4">
    <source>
        <dbReference type="ARBA" id="ARBA00022679"/>
    </source>
</evidence>
<dbReference type="InterPro" id="IPR014777">
    <property type="entry name" value="4pyrrole_Mease_sub1"/>
</dbReference>
<dbReference type="GO" id="GO:0009236">
    <property type="term" value="P:cobalamin biosynthetic process"/>
    <property type="evidence" value="ECO:0007669"/>
    <property type="project" value="UniProtKB-UniPathway"/>
</dbReference>
<dbReference type="eggNOG" id="COG2242">
    <property type="taxonomic scope" value="Bacteria"/>
</dbReference>
<dbReference type="UniPathway" id="UPA00148"/>
<protein>
    <submittedName>
        <fullName evidence="7">Precorrin-6Y C5,15-methyltransferase (Decarboxylating), CbiT subunit</fullName>
        <ecNumber evidence="7">2.1.1.132</ecNumber>
    </submittedName>
</protein>
<dbReference type="HOGENOM" id="CLU_031955_1_2_0"/>
<dbReference type="InterPro" id="IPR014008">
    <property type="entry name" value="Cbl_synth_MTase_CbiT"/>
</dbReference>
<dbReference type="KEGG" id="ipa:Isop_3631"/>
<dbReference type="OrthoDB" id="9780707at2"/>
<dbReference type="NCBIfam" id="TIGR02467">
    <property type="entry name" value="CbiE"/>
    <property type="match status" value="1"/>
</dbReference>
<dbReference type="InterPro" id="IPR029063">
    <property type="entry name" value="SAM-dependent_MTases_sf"/>
</dbReference>
<evidence type="ECO:0000256" key="2">
    <source>
        <dbReference type="ARBA" id="ARBA00022573"/>
    </source>
</evidence>
<keyword evidence="3 7" id="KW-0489">Methyltransferase</keyword>
<dbReference type="Proteomes" id="UP000008631">
    <property type="component" value="Chromosome"/>
</dbReference>
<dbReference type="InterPro" id="IPR006365">
    <property type="entry name" value="Cbl_synth_CobL"/>
</dbReference>
<dbReference type="GO" id="GO:0032259">
    <property type="term" value="P:methylation"/>
    <property type="evidence" value="ECO:0007669"/>
    <property type="project" value="UniProtKB-KW"/>
</dbReference>
<accession>E8QYK5</accession>
<evidence type="ECO:0000313" key="7">
    <source>
        <dbReference type="EMBL" id="ADV64188.1"/>
    </source>
</evidence>
<evidence type="ECO:0000256" key="1">
    <source>
        <dbReference type="ARBA" id="ARBA00004953"/>
    </source>
</evidence>